<proteinExistence type="predicted"/>
<organism evidence="1">
    <name type="scientific">freshwater metagenome</name>
    <dbReference type="NCBI Taxonomy" id="449393"/>
    <lineage>
        <taxon>unclassified sequences</taxon>
        <taxon>metagenomes</taxon>
        <taxon>ecological metagenomes</taxon>
    </lineage>
</organism>
<dbReference type="Pfam" id="PF19827">
    <property type="entry name" value="DUF6308"/>
    <property type="match status" value="1"/>
</dbReference>
<evidence type="ECO:0000313" key="1">
    <source>
        <dbReference type="EMBL" id="CAB4756964.1"/>
    </source>
</evidence>
<name>A0A6J6UCW2_9ZZZZ</name>
<protein>
    <submittedName>
        <fullName evidence="1">Unannotated protein</fullName>
    </submittedName>
</protein>
<reference evidence="1" key="1">
    <citation type="submission" date="2020-05" db="EMBL/GenBank/DDBJ databases">
        <authorList>
            <person name="Chiriac C."/>
            <person name="Salcher M."/>
            <person name="Ghai R."/>
            <person name="Kavagutti S V."/>
        </authorList>
    </citation>
    <scope>NUCLEOTIDE SEQUENCE</scope>
</reference>
<dbReference type="AlphaFoldDB" id="A0A6J6UCW2"/>
<gene>
    <name evidence="1" type="ORF">UFOPK2855_00448</name>
</gene>
<sequence>MSKFADNLYDAITAKNSAKLLNDYLTKRSGRYFELFQPHENKPNEITPSDLLAVSQLSMKIGGYQIRDSIPESAVIKLFDEKFQKKIFTPLAKIKPIWRLETISPKDLKVFNDERTKLWPILRDEVGLKRVATYKLMARKRPHLCPIRDSFAEKVLGRPENWFLSWQDAFKENQEIVKKLNDLRSKNHKATHLSLLRVADIIIWERQKRKDE</sequence>
<accession>A0A6J6UCW2</accession>
<dbReference type="InterPro" id="IPR046275">
    <property type="entry name" value="DUF6308"/>
</dbReference>
<dbReference type="EMBL" id="CAEZZK010000067">
    <property type="protein sequence ID" value="CAB4756964.1"/>
    <property type="molecule type" value="Genomic_DNA"/>
</dbReference>